<feature type="transmembrane region" description="Helical" evidence="5">
    <location>
        <begin position="355"/>
        <end position="375"/>
    </location>
</feature>
<dbReference type="SUPFAM" id="SSF103473">
    <property type="entry name" value="MFS general substrate transporter"/>
    <property type="match status" value="1"/>
</dbReference>
<dbReference type="GO" id="GO:0046943">
    <property type="term" value="F:carboxylic acid transmembrane transporter activity"/>
    <property type="evidence" value="ECO:0007669"/>
    <property type="project" value="TreeGrafter"/>
</dbReference>
<evidence type="ECO:0000256" key="3">
    <source>
        <dbReference type="ARBA" id="ARBA00022989"/>
    </source>
</evidence>
<evidence type="ECO:0000256" key="1">
    <source>
        <dbReference type="ARBA" id="ARBA00004141"/>
    </source>
</evidence>
<dbReference type="EMBL" id="JACHWY010000001">
    <property type="protein sequence ID" value="MBB3047221.1"/>
    <property type="molecule type" value="Genomic_DNA"/>
</dbReference>
<feature type="domain" description="Major facilitator superfamily (MFS) profile" evidence="6">
    <location>
        <begin position="9"/>
        <end position="404"/>
    </location>
</feature>
<organism evidence="7 8">
    <name type="scientific">Litorivivens lipolytica</name>
    <dbReference type="NCBI Taxonomy" id="1524264"/>
    <lineage>
        <taxon>Bacteria</taxon>
        <taxon>Pseudomonadati</taxon>
        <taxon>Pseudomonadota</taxon>
        <taxon>Gammaproteobacteria</taxon>
        <taxon>Litorivivens</taxon>
    </lineage>
</organism>
<protein>
    <submittedName>
        <fullName evidence="7">MFS family permease</fullName>
    </submittedName>
</protein>
<evidence type="ECO:0000313" key="8">
    <source>
        <dbReference type="Proteomes" id="UP000537130"/>
    </source>
</evidence>
<evidence type="ECO:0000256" key="4">
    <source>
        <dbReference type="ARBA" id="ARBA00023136"/>
    </source>
</evidence>
<keyword evidence="8" id="KW-1185">Reference proteome</keyword>
<evidence type="ECO:0000256" key="2">
    <source>
        <dbReference type="ARBA" id="ARBA00022692"/>
    </source>
</evidence>
<dbReference type="InterPro" id="IPR020846">
    <property type="entry name" value="MFS_dom"/>
</dbReference>
<dbReference type="PANTHER" id="PTHR23508">
    <property type="entry name" value="CARBOXYLIC ACID TRANSPORTER PROTEIN HOMOLOG"/>
    <property type="match status" value="1"/>
</dbReference>
<dbReference type="Gene3D" id="1.20.1250.20">
    <property type="entry name" value="MFS general substrate transporter like domains"/>
    <property type="match status" value="2"/>
</dbReference>
<dbReference type="GO" id="GO:0005886">
    <property type="term" value="C:plasma membrane"/>
    <property type="evidence" value="ECO:0007669"/>
    <property type="project" value="TreeGrafter"/>
</dbReference>
<evidence type="ECO:0000259" key="6">
    <source>
        <dbReference type="PROSITE" id="PS50850"/>
    </source>
</evidence>
<dbReference type="RefSeq" id="WP_183409857.1">
    <property type="nucleotide sequence ID" value="NZ_JACHWY010000001.1"/>
</dbReference>
<evidence type="ECO:0000256" key="5">
    <source>
        <dbReference type="SAM" id="Phobius"/>
    </source>
</evidence>
<comment type="caution">
    <text evidence="7">The sequence shown here is derived from an EMBL/GenBank/DDBJ whole genome shotgun (WGS) entry which is preliminary data.</text>
</comment>
<keyword evidence="3 5" id="KW-1133">Transmembrane helix</keyword>
<keyword evidence="4 5" id="KW-0472">Membrane</keyword>
<feature type="transmembrane region" description="Helical" evidence="5">
    <location>
        <begin position="168"/>
        <end position="188"/>
    </location>
</feature>
<dbReference type="PANTHER" id="PTHR23508:SF10">
    <property type="entry name" value="CARBOXYLIC ACID TRANSPORTER PROTEIN HOMOLOG"/>
    <property type="match status" value="1"/>
</dbReference>
<feature type="transmembrane region" description="Helical" evidence="5">
    <location>
        <begin position="135"/>
        <end position="162"/>
    </location>
</feature>
<feature type="transmembrane region" description="Helical" evidence="5">
    <location>
        <begin position="313"/>
        <end position="334"/>
    </location>
</feature>
<feature type="transmembrane region" description="Helical" evidence="5">
    <location>
        <begin position="101"/>
        <end position="123"/>
    </location>
</feature>
<dbReference type="Pfam" id="PF07690">
    <property type="entry name" value="MFS_1"/>
    <property type="match status" value="1"/>
</dbReference>
<proteinExistence type="predicted"/>
<reference evidence="7 8" key="1">
    <citation type="submission" date="2020-08" db="EMBL/GenBank/DDBJ databases">
        <title>Genomic Encyclopedia of Type Strains, Phase III (KMG-III): the genomes of soil and plant-associated and newly described type strains.</title>
        <authorList>
            <person name="Whitman W."/>
        </authorList>
    </citation>
    <scope>NUCLEOTIDE SEQUENCE [LARGE SCALE GENOMIC DNA]</scope>
    <source>
        <strain evidence="7 8">CECT 8654</strain>
    </source>
</reference>
<dbReference type="PROSITE" id="PS00216">
    <property type="entry name" value="SUGAR_TRANSPORT_1"/>
    <property type="match status" value="1"/>
</dbReference>
<evidence type="ECO:0000313" key="7">
    <source>
        <dbReference type="EMBL" id="MBB3047221.1"/>
    </source>
</evidence>
<feature type="transmembrane region" description="Helical" evidence="5">
    <location>
        <begin position="286"/>
        <end position="307"/>
    </location>
</feature>
<gene>
    <name evidence="7" type="ORF">FHR99_001457</name>
</gene>
<feature type="transmembrane region" description="Helical" evidence="5">
    <location>
        <begin position="257"/>
        <end position="279"/>
    </location>
</feature>
<feature type="transmembrane region" description="Helical" evidence="5">
    <location>
        <begin position="47"/>
        <end position="66"/>
    </location>
</feature>
<comment type="subcellular location">
    <subcellularLocation>
        <location evidence="1">Membrane</location>
        <topology evidence="1">Multi-pass membrane protein</topology>
    </subcellularLocation>
</comment>
<dbReference type="PROSITE" id="PS50850">
    <property type="entry name" value="MFS"/>
    <property type="match status" value="1"/>
</dbReference>
<sequence>MSRFSSPLTAAPALVIYWLSCYSGALLATNMASLSQLAQSFGLESAGLARMLSALALGGVLALYGARLSDRLGRRRMLLMSALLSYPVALATAFAPSVQWYVGLQMIAAGLVGTLHITTLVAIEEHLPASLKAKGQAWVGVFFVVGNGGGLMFVAITSHWIAADSWRYVWGFFALAAVLHPLAAFFLVETPEFVASQQAQRGHNSGGNRWRDLLSPSHARLTLCLFAALFCWDLAQAGVNAWLIYHPMENLGITQSWMTVIFIVGGWPALFGFALGVWLRDHLGGYRTAMLASCLIAAAGNAVFYGLKPEAPLLLALLTTAYIVGLLMANALMVNVRLFINEHYPIQQRASMQSLVIFANAFSAVLAQLLIAGLIEPLGGVALAVLGLLTLKIAAALLFVGLPRLAVIKNAEPCAVQAGVSHLHANGGVKPRPV</sequence>
<feature type="transmembrane region" description="Helical" evidence="5">
    <location>
        <begin position="221"/>
        <end position="245"/>
    </location>
</feature>
<keyword evidence="2 5" id="KW-0812">Transmembrane</keyword>
<accession>A0A7W4Z6U0</accession>
<name>A0A7W4Z6U0_9GAMM</name>
<dbReference type="InterPro" id="IPR036259">
    <property type="entry name" value="MFS_trans_sf"/>
</dbReference>
<feature type="transmembrane region" description="Helical" evidence="5">
    <location>
        <begin position="78"/>
        <end position="95"/>
    </location>
</feature>
<dbReference type="InterPro" id="IPR005829">
    <property type="entry name" value="Sugar_transporter_CS"/>
</dbReference>
<dbReference type="Proteomes" id="UP000537130">
    <property type="component" value="Unassembled WGS sequence"/>
</dbReference>
<dbReference type="InterPro" id="IPR011701">
    <property type="entry name" value="MFS"/>
</dbReference>
<dbReference type="AlphaFoldDB" id="A0A7W4Z6U0"/>
<feature type="transmembrane region" description="Helical" evidence="5">
    <location>
        <begin position="381"/>
        <end position="402"/>
    </location>
</feature>